<sequence>MLGGRLEYETYREGNEYNIIFHGHEIKVVFVNLYSLVEPHVLRDAGSVRRVGGSLAVEAAVLVPEGRHYEGANILGAFGSQLLPYVKLVRAEVPPGGGAGAGAAGAAGAASRRK</sequence>
<keyword evidence="2" id="KW-1185">Reference proteome</keyword>
<dbReference type="AlphaFoldDB" id="A0A2J8ABP0"/>
<evidence type="ECO:0000313" key="1">
    <source>
        <dbReference type="EMBL" id="PNH09893.1"/>
    </source>
</evidence>
<comment type="caution">
    <text evidence="1">The sequence shown here is derived from an EMBL/GenBank/DDBJ whole genome shotgun (WGS) entry which is preliminary data.</text>
</comment>
<protein>
    <submittedName>
        <fullName evidence="1">Uncharacterized protein</fullName>
    </submittedName>
</protein>
<reference evidence="1 2" key="1">
    <citation type="journal article" date="2017" name="Mol. Biol. Evol.">
        <title>The 4-celled Tetrabaena socialis nuclear genome reveals the essential components for genetic control of cell number at the origin of multicellularity in the volvocine lineage.</title>
        <authorList>
            <person name="Featherston J."/>
            <person name="Arakaki Y."/>
            <person name="Hanschen E.R."/>
            <person name="Ferris P.J."/>
            <person name="Michod R.E."/>
            <person name="Olson B.J.S.C."/>
            <person name="Nozaki H."/>
            <person name="Durand P.M."/>
        </authorList>
    </citation>
    <scope>NUCLEOTIDE SEQUENCE [LARGE SCALE GENOMIC DNA]</scope>
    <source>
        <strain evidence="1 2">NIES-571</strain>
    </source>
</reference>
<organism evidence="1 2">
    <name type="scientific">Tetrabaena socialis</name>
    <dbReference type="NCBI Taxonomy" id="47790"/>
    <lineage>
        <taxon>Eukaryota</taxon>
        <taxon>Viridiplantae</taxon>
        <taxon>Chlorophyta</taxon>
        <taxon>core chlorophytes</taxon>
        <taxon>Chlorophyceae</taxon>
        <taxon>CS clade</taxon>
        <taxon>Chlamydomonadales</taxon>
        <taxon>Tetrabaenaceae</taxon>
        <taxon>Tetrabaena</taxon>
    </lineage>
</organism>
<accession>A0A2J8ABP0</accession>
<name>A0A2J8ABP0_9CHLO</name>
<evidence type="ECO:0000313" key="2">
    <source>
        <dbReference type="Proteomes" id="UP000236333"/>
    </source>
</evidence>
<proteinExistence type="predicted"/>
<dbReference type="Proteomes" id="UP000236333">
    <property type="component" value="Unassembled WGS sequence"/>
</dbReference>
<dbReference type="OrthoDB" id="533009at2759"/>
<gene>
    <name evidence="1" type="ORF">TSOC_003428</name>
</gene>
<dbReference type="EMBL" id="PGGS01000074">
    <property type="protein sequence ID" value="PNH09893.1"/>
    <property type="molecule type" value="Genomic_DNA"/>
</dbReference>